<evidence type="ECO:0000313" key="3">
    <source>
        <dbReference type="Proteomes" id="UP001056012"/>
    </source>
</evidence>
<dbReference type="Proteomes" id="UP001056012">
    <property type="component" value="Chromosome 5"/>
</dbReference>
<evidence type="ECO:0000313" key="2">
    <source>
        <dbReference type="EMBL" id="USP79692.1"/>
    </source>
</evidence>
<dbReference type="EMBL" id="CP089278">
    <property type="protein sequence ID" value="USP79692.1"/>
    <property type="molecule type" value="Genomic_DNA"/>
</dbReference>
<evidence type="ECO:0000256" key="1">
    <source>
        <dbReference type="SAM" id="MobiDB-lite"/>
    </source>
</evidence>
<name>A0A9Q8ZAR1_CURCL</name>
<keyword evidence="3" id="KW-1185">Reference proteome</keyword>
<protein>
    <submittedName>
        <fullName evidence="2">Uncharacterized protein</fullName>
    </submittedName>
</protein>
<reference evidence="2" key="1">
    <citation type="submission" date="2021-12" db="EMBL/GenBank/DDBJ databases">
        <title>Curvularia clavata genome.</title>
        <authorList>
            <person name="Cao Y."/>
        </authorList>
    </citation>
    <scope>NUCLEOTIDE SEQUENCE</scope>
    <source>
        <strain evidence="2">Yc1106</strain>
    </source>
</reference>
<proteinExistence type="predicted"/>
<feature type="compositionally biased region" description="Acidic residues" evidence="1">
    <location>
        <begin position="127"/>
        <end position="143"/>
    </location>
</feature>
<gene>
    <name evidence="2" type="ORF">yc1106_06966</name>
</gene>
<feature type="region of interest" description="Disordered" evidence="1">
    <location>
        <begin position="124"/>
        <end position="143"/>
    </location>
</feature>
<accession>A0A9Q8ZAR1</accession>
<dbReference type="VEuPathDB" id="FungiDB:yc1106_06966"/>
<sequence>MAFLKFKRIWPNRKRDAPVIDPKDYAIPRLVRKKKKSKKVALPKPQPVVPGIVLEDFRDPALPSITLRPATPPMQIFDVQERLFERSGAVFILRKEEASAHALSTQHLQVPSESSAVPVCGGLPPIEECDESEDSDDSGVGLDEDCEADYLTYVAAMDGEI</sequence>
<dbReference type="OrthoDB" id="3693030at2759"/>
<organism evidence="2 3">
    <name type="scientific">Curvularia clavata</name>
    <dbReference type="NCBI Taxonomy" id="95742"/>
    <lineage>
        <taxon>Eukaryota</taxon>
        <taxon>Fungi</taxon>
        <taxon>Dikarya</taxon>
        <taxon>Ascomycota</taxon>
        <taxon>Pezizomycotina</taxon>
        <taxon>Dothideomycetes</taxon>
        <taxon>Pleosporomycetidae</taxon>
        <taxon>Pleosporales</taxon>
        <taxon>Pleosporineae</taxon>
        <taxon>Pleosporaceae</taxon>
        <taxon>Curvularia</taxon>
    </lineage>
</organism>
<dbReference type="AlphaFoldDB" id="A0A9Q8ZAR1"/>